<evidence type="ECO:0000256" key="4">
    <source>
        <dbReference type="ARBA" id="ARBA00022989"/>
    </source>
</evidence>
<dbReference type="PANTHER" id="PTHR32522:SF3">
    <property type="entry name" value="ABC3 TRANSPORTER PERMEASE PROTEIN DOMAIN-CONTAINING PROTEIN"/>
    <property type="match status" value="1"/>
</dbReference>
<comment type="caution">
    <text evidence="9">The sequence shown here is derived from an EMBL/GenBank/DDBJ whole genome shotgun (WGS) entry which is preliminary data.</text>
</comment>
<evidence type="ECO:0000256" key="6">
    <source>
        <dbReference type="SAM" id="MobiDB-lite"/>
    </source>
</evidence>
<feature type="domain" description="ABC3 transporter permease C-terminal" evidence="8">
    <location>
        <begin position="593"/>
        <end position="711"/>
    </location>
</feature>
<dbReference type="Pfam" id="PF02687">
    <property type="entry name" value="FtsX"/>
    <property type="match status" value="2"/>
</dbReference>
<comment type="subcellular location">
    <subcellularLocation>
        <location evidence="1">Cell membrane</location>
        <topology evidence="1">Multi-pass membrane protein</topology>
    </subcellularLocation>
</comment>
<feature type="transmembrane region" description="Helical" evidence="7">
    <location>
        <begin position="586"/>
        <end position="610"/>
    </location>
</feature>
<keyword evidence="3 7" id="KW-0812">Transmembrane</keyword>
<feature type="transmembrane region" description="Helical" evidence="7">
    <location>
        <begin position="685"/>
        <end position="704"/>
    </location>
</feature>
<accession>A0A507E9Z5</accession>
<keyword evidence="5 7" id="KW-0472">Membrane</keyword>
<keyword evidence="2" id="KW-1003">Cell membrane</keyword>
<feature type="region of interest" description="Disordered" evidence="6">
    <location>
        <begin position="167"/>
        <end position="200"/>
    </location>
</feature>
<dbReference type="GO" id="GO:0005886">
    <property type="term" value="C:plasma membrane"/>
    <property type="evidence" value="ECO:0007669"/>
    <property type="project" value="UniProtKB-SubCell"/>
</dbReference>
<evidence type="ECO:0000256" key="3">
    <source>
        <dbReference type="ARBA" id="ARBA00022692"/>
    </source>
</evidence>
<feature type="transmembrane region" description="Helical" evidence="7">
    <location>
        <begin position="741"/>
        <end position="762"/>
    </location>
</feature>
<feature type="transmembrane region" description="Helical" evidence="7">
    <location>
        <begin position="1228"/>
        <end position="1252"/>
    </location>
</feature>
<feature type="transmembrane region" description="Helical" evidence="7">
    <location>
        <begin position="230"/>
        <end position="258"/>
    </location>
</feature>
<evidence type="ECO:0000259" key="8">
    <source>
        <dbReference type="Pfam" id="PF02687"/>
    </source>
</evidence>
<dbReference type="STRING" id="109895.A0A507E9Z5"/>
<dbReference type="EMBL" id="QEAQ01000017">
    <property type="protein sequence ID" value="TPX60217.1"/>
    <property type="molecule type" value="Genomic_DNA"/>
</dbReference>
<keyword evidence="10" id="KW-1185">Reference proteome</keyword>
<feature type="transmembrane region" description="Helical" evidence="7">
    <location>
        <begin position="774"/>
        <end position="797"/>
    </location>
</feature>
<evidence type="ECO:0000256" key="1">
    <source>
        <dbReference type="ARBA" id="ARBA00004651"/>
    </source>
</evidence>
<evidence type="ECO:0000256" key="2">
    <source>
        <dbReference type="ARBA" id="ARBA00022475"/>
    </source>
</evidence>
<dbReference type="AlphaFoldDB" id="A0A507E9Z5"/>
<gene>
    <name evidence="9" type="ORF">PhCBS80983_g01892</name>
</gene>
<proteinExistence type="predicted"/>
<protein>
    <recommendedName>
        <fullName evidence="8">ABC3 transporter permease C-terminal domain-containing protein</fullName>
    </recommendedName>
</protein>
<feature type="transmembrane region" description="Helical" evidence="7">
    <location>
        <begin position="840"/>
        <end position="857"/>
    </location>
</feature>
<evidence type="ECO:0000256" key="5">
    <source>
        <dbReference type="ARBA" id="ARBA00023136"/>
    </source>
</evidence>
<evidence type="ECO:0000313" key="10">
    <source>
        <dbReference type="Proteomes" id="UP000318582"/>
    </source>
</evidence>
<dbReference type="Proteomes" id="UP000318582">
    <property type="component" value="Unassembled WGS sequence"/>
</dbReference>
<keyword evidence="4 7" id="KW-1133">Transmembrane helix</keyword>
<feature type="transmembrane region" description="Helical" evidence="7">
    <location>
        <begin position="803"/>
        <end position="828"/>
    </location>
</feature>
<feature type="region of interest" description="Disordered" evidence="6">
    <location>
        <begin position="45"/>
        <end position="67"/>
    </location>
</feature>
<evidence type="ECO:0000313" key="9">
    <source>
        <dbReference type="EMBL" id="TPX60217.1"/>
    </source>
</evidence>
<sequence>MLAKTRRRVSSQNVSIDSLRLHSDGIKVMSSSSWCEKAHLPNSTHISSLPNKPISRPRSFRQPRTYPSSAAKIPSELITTAYPTPCSTSESAVSTTAAELNSRLFTASEDLTAKLGRSGKFEVKRGGCNTLYPSTEVEDIASEGTNILTVISTNGMVVAQKSRGELDAAPVRPPSTTTQTIAANPPRPDHHPTSFSPHHSAGRRLVTAGTSATNLWAYSFRETSRQKSQFCIGCCSVCLVVFAVAILMTVMTITPVIFLSLAEKTSGETDMTMWADWNSGFSLLNYTKAQEVLYDTELFTYNTPRVARYPLQYYIPDSCQGWDPQNPQNTTFTYTGPTTDPSEDAATQAAKETLRQRCQVDPDRCIKNMCSKTMALWFWLIDSDLENEYGIGRAWEYPPVPKDSVYFGSRSARAMGIEVDDLIFLSFDAYMFSTTYNTVKRSAGINDATFYNVMTVNVPLRVAAIYDEDASNKFPQWTRSQYNAILEYGTILEAIAPFFHPSYPLTFRQLLTTASQNRAQYGEANQIVFACDKPRFKCYLDSNFANVATKLLTWGSIIRFRLGFDIVNVGLDALGSLRSVSTFSQFLSLITSIVVALFVGLSCFLIYNLLMVSVETKTFELGILRMIGQTRGGIVHMILMQAATYSIPAWGIGLALAQIGFVAGKRFLESIANISISPWLTPSSVAVATILGIVVPAIAAILPIRQALSGNLRDALDKRHSKVKPVMITIERSGPGSLASILPNACTGALLAALAFGIYYLVPKALVDNNLALLFNLFMALLLGMLLGMVMLSFNVQPVAEKIILTALLMVVFFENAAIHALVSQNLVAHRLRNRKTATMFAFSLAFIIFLSVNLSVELNGMEFDQMQKIGAQIRVSNENNGNGIPADAIAKIEELCHANRPFVVDWSYSSASMREIDSSVINTQLANLGRIATFDIEVFAVSPNFFNIPEPDSKVYIIGESDSTLSALSVSEQLYTYKGQHSAAISTILRKELAITELSGGGSNFTDSFLLQTTVKGADTRSQTQYNVLQPMAFLDSAPYATMTKFPLTGRTGAIVSFPTFVDISNGRLKSVEEVPITSIHIALDTSASEYALRLGEFAEALGELVINTDTSLANLKKEIDDIQSSRQLLSTIFNLATILVMLITLFSLNGCMYTNITEQGKELGVLRALGVTKWGIFRVCTYEAFVLTSAAGLLGGLIGAAIGWSMAAQRAIMTQTPVGFPFPWDITAVAICASVISSFISTTGPVYGLIGKRKIVAILRD</sequence>
<evidence type="ECO:0000256" key="7">
    <source>
        <dbReference type="SAM" id="Phobius"/>
    </source>
</evidence>
<name>A0A507E9Z5_9FUNG</name>
<feature type="transmembrane region" description="Helical" evidence="7">
    <location>
        <begin position="1186"/>
        <end position="1208"/>
    </location>
</feature>
<reference evidence="9 10" key="1">
    <citation type="journal article" date="2019" name="Sci. Rep.">
        <title>Comparative genomics of chytrid fungi reveal insights into the obligate biotrophic and pathogenic lifestyle of Synchytrium endobioticum.</title>
        <authorList>
            <person name="van de Vossenberg B.T.L.H."/>
            <person name="Warris S."/>
            <person name="Nguyen H.D.T."/>
            <person name="van Gent-Pelzer M.P.E."/>
            <person name="Joly D.L."/>
            <person name="van de Geest H.C."/>
            <person name="Bonants P.J.M."/>
            <person name="Smith D.S."/>
            <person name="Levesque C.A."/>
            <person name="van der Lee T.A.J."/>
        </authorList>
    </citation>
    <scope>NUCLEOTIDE SEQUENCE [LARGE SCALE GENOMIC DNA]</scope>
    <source>
        <strain evidence="9 10">CBS 809.83</strain>
    </source>
</reference>
<organism evidence="9 10">
    <name type="scientific">Powellomyces hirtus</name>
    <dbReference type="NCBI Taxonomy" id="109895"/>
    <lineage>
        <taxon>Eukaryota</taxon>
        <taxon>Fungi</taxon>
        <taxon>Fungi incertae sedis</taxon>
        <taxon>Chytridiomycota</taxon>
        <taxon>Chytridiomycota incertae sedis</taxon>
        <taxon>Chytridiomycetes</taxon>
        <taxon>Spizellomycetales</taxon>
        <taxon>Powellomycetaceae</taxon>
        <taxon>Powellomyces</taxon>
    </lineage>
</organism>
<dbReference type="InterPro" id="IPR003838">
    <property type="entry name" value="ABC3_permease_C"/>
</dbReference>
<feature type="domain" description="ABC3 transporter permease C-terminal" evidence="8">
    <location>
        <begin position="1137"/>
        <end position="1252"/>
    </location>
</feature>
<dbReference type="PANTHER" id="PTHR32522">
    <property type="match status" value="1"/>
</dbReference>